<dbReference type="InterPro" id="IPR015813">
    <property type="entry name" value="Pyrv/PenolPyrv_kinase-like_dom"/>
</dbReference>
<feature type="domain" description="HpcH/HpaI aldolase/citrate lyase" evidence="4">
    <location>
        <begin position="24"/>
        <end position="247"/>
    </location>
</feature>
<accession>A0A511J9I8</accession>
<dbReference type="Gene3D" id="3.20.20.60">
    <property type="entry name" value="Phosphoenolpyruvate-binding domains"/>
    <property type="match status" value="1"/>
</dbReference>
<proteinExistence type="inferred from homology"/>
<dbReference type="Proteomes" id="UP000321720">
    <property type="component" value="Unassembled WGS sequence"/>
</dbReference>
<dbReference type="SUPFAM" id="SSF51621">
    <property type="entry name" value="Phosphoenolpyruvate/pyruvate domain"/>
    <property type="match status" value="1"/>
</dbReference>
<keyword evidence="6" id="KW-1185">Reference proteome</keyword>
<comment type="caution">
    <text evidence="5">The sequence shown here is derived from an EMBL/GenBank/DDBJ whole genome shotgun (WGS) entry which is preliminary data.</text>
</comment>
<sequence length="270" mass="27767">MSVGAIAASAQRLRDAWTAGAALGIWSSLPDLSVAELLAGLPYDYVCVDLQHGVATFSELPGMTQAMRAAGGAPVVRVPWNEQAGIWRALDSGAAGVLVPMVNDGAEAAAAVAACRFPPAGNRSWGPMWGYVRPDGALPPAEQDASAICLVMIETAAGVDALDEIVRTPGLDGVYVGPNDLALACGYGRRTYRDDAGLEALIQRVVDACRGAGIAAGLHCSDPQMAREWAARGATMLTIAQDTGLLADGARQALAVARGEAAAPEGARPY</sequence>
<dbReference type="InterPro" id="IPR040442">
    <property type="entry name" value="Pyrv_kinase-like_dom_sf"/>
</dbReference>
<keyword evidence="3" id="KW-0456">Lyase</keyword>
<gene>
    <name evidence="5" type="primary">hpcH</name>
    <name evidence="5" type="ORF">CCO02nite_13140</name>
</gene>
<organism evidence="5 6">
    <name type="scientific">Cellulomonas composti</name>
    <dbReference type="NCBI Taxonomy" id="266130"/>
    <lineage>
        <taxon>Bacteria</taxon>
        <taxon>Bacillati</taxon>
        <taxon>Actinomycetota</taxon>
        <taxon>Actinomycetes</taxon>
        <taxon>Micrococcales</taxon>
        <taxon>Cellulomonadaceae</taxon>
        <taxon>Cellulomonas</taxon>
    </lineage>
</organism>
<dbReference type="OrthoDB" id="3353438at2"/>
<dbReference type="InterPro" id="IPR050251">
    <property type="entry name" value="HpcH-HpaI_aldolase"/>
</dbReference>
<dbReference type="InterPro" id="IPR005000">
    <property type="entry name" value="Aldolase/citrate-lyase_domain"/>
</dbReference>
<dbReference type="GO" id="GO:0046872">
    <property type="term" value="F:metal ion binding"/>
    <property type="evidence" value="ECO:0007669"/>
    <property type="project" value="UniProtKB-KW"/>
</dbReference>
<protein>
    <submittedName>
        <fullName evidence="5">2,4-dihydroxyhept-2-ene-1,7-dioic acid aldolase</fullName>
    </submittedName>
</protein>
<dbReference type="Pfam" id="PF03328">
    <property type="entry name" value="HpcH_HpaI"/>
    <property type="match status" value="1"/>
</dbReference>
<evidence type="ECO:0000256" key="3">
    <source>
        <dbReference type="ARBA" id="ARBA00023239"/>
    </source>
</evidence>
<dbReference type="AlphaFoldDB" id="A0A511J9I8"/>
<evidence type="ECO:0000259" key="4">
    <source>
        <dbReference type="Pfam" id="PF03328"/>
    </source>
</evidence>
<keyword evidence="2" id="KW-0479">Metal-binding</keyword>
<reference evidence="5 6" key="1">
    <citation type="submission" date="2019-07" db="EMBL/GenBank/DDBJ databases">
        <title>Whole genome shotgun sequence of Cellulomonas composti NBRC 100758.</title>
        <authorList>
            <person name="Hosoyama A."/>
            <person name="Uohara A."/>
            <person name="Ohji S."/>
            <person name="Ichikawa N."/>
        </authorList>
    </citation>
    <scope>NUCLEOTIDE SEQUENCE [LARGE SCALE GENOMIC DNA]</scope>
    <source>
        <strain evidence="5 6">NBRC 100758</strain>
    </source>
</reference>
<evidence type="ECO:0000256" key="2">
    <source>
        <dbReference type="ARBA" id="ARBA00022723"/>
    </source>
</evidence>
<dbReference type="GO" id="GO:0005737">
    <property type="term" value="C:cytoplasm"/>
    <property type="evidence" value="ECO:0007669"/>
    <property type="project" value="TreeGrafter"/>
</dbReference>
<evidence type="ECO:0000313" key="6">
    <source>
        <dbReference type="Proteomes" id="UP000321720"/>
    </source>
</evidence>
<name>A0A511J9I8_9CELL</name>
<dbReference type="PANTHER" id="PTHR30502:SF0">
    <property type="entry name" value="PHOSPHOENOLPYRUVATE CARBOXYLASE FAMILY PROTEIN"/>
    <property type="match status" value="1"/>
</dbReference>
<dbReference type="EMBL" id="BJWG01000004">
    <property type="protein sequence ID" value="GEL94656.1"/>
    <property type="molecule type" value="Genomic_DNA"/>
</dbReference>
<evidence type="ECO:0000313" key="5">
    <source>
        <dbReference type="EMBL" id="GEL94656.1"/>
    </source>
</evidence>
<dbReference type="GO" id="GO:0016832">
    <property type="term" value="F:aldehyde-lyase activity"/>
    <property type="evidence" value="ECO:0007669"/>
    <property type="project" value="TreeGrafter"/>
</dbReference>
<dbReference type="RefSeq" id="WP_146842325.1">
    <property type="nucleotide sequence ID" value="NZ_BJWG01000004.1"/>
</dbReference>
<dbReference type="PANTHER" id="PTHR30502">
    <property type="entry name" value="2-KETO-3-DEOXY-L-RHAMNONATE ALDOLASE"/>
    <property type="match status" value="1"/>
</dbReference>
<evidence type="ECO:0000256" key="1">
    <source>
        <dbReference type="ARBA" id="ARBA00005568"/>
    </source>
</evidence>
<comment type="similarity">
    <text evidence="1">Belongs to the HpcH/HpaI aldolase family.</text>
</comment>